<keyword evidence="3" id="KW-1185">Reference proteome</keyword>
<dbReference type="InterPro" id="IPR045761">
    <property type="entry name" value="ODP_dom"/>
</dbReference>
<gene>
    <name evidence="2" type="ORF">SAMN05216207_1006108</name>
</gene>
<dbReference type="InterPro" id="IPR036866">
    <property type="entry name" value="RibonucZ/Hydroxyglut_hydro"/>
</dbReference>
<dbReference type="RefSeq" id="WP_093339818.1">
    <property type="nucleotide sequence ID" value="NZ_FOUY01000006.1"/>
</dbReference>
<feature type="domain" description="ODP" evidence="1">
    <location>
        <begin position="24"/>
        <end position="161"/>
    </location>
</feature>
<reference evidence="2 3" key="1">
    <citation type="submission" date="2016-10" db="EMBL/GenBank/DDBJ databases">
        <authorList>
            <person name="de Groot N.N."/>
        </authorList>
    </citation>
    <scope>NUCLEOTIDE SEQUENCE [LARGE SCALE GENOMIC DNA]</scope>
    <source>
        <strain evidence="2 3">CGMCC 4.1877</strain>
    </source>
</reference>
<dbReference type="AlphaFoldDB" id="A0A1I4VJG9"/>
<evidence type="ECO:0000313" key="3">
    <source>
        <dbReference type="Proteomes" id="UP000199614"/>
    </source>
</evidence>
<dbReference type="Gene3D" id="3.60.15.10">
    <property type="entry name" value="Ribonuclease Z/Hydroxyacylglutathione hydrolase-like"/>
    <property type="match status" value="1"/>
</dbReference>
<sequence length="242" mass="25598">MDTVVDEVAPDIFRLSTYLPAVDLQFNQFLVRAEEPLLFHTGYRLLFPTIRDALARVIDPLALRWISFGHVEADECGAMNEWLSVAPSAQVVHGRLGVMVSLGDLADRPPRALAEGEVLDLGRRRVRWIDTAHVPHGWDSGLLLEETTGTLLCGDLFTATGPGPAVSGADPVGPALAAEDRFGATALTPGTGPTIRALAATAPTTLALMHGPAHTGDAVDALGALADAYDARLRAALDRAPA</sequence>
<evidence type="ECO:0000259" key="1">
    <source>
        <dbReference type="Pfam" id="PF19583"/>
    </source>
</evidence>
<organism evidence="2 3">
    <name type="scientific">Pseudonocardia ammonioxydans</name>
    <dbReference type="NCBI Taxonomy" id="260086"/>
    <lineage>
        <taxon>Bacteria</taxon>
        <taxon>Bacillati</taxon>
        <taxon>Actinomycetota</taxon>
        <taxon>Actinomycetes</taxon>
        <taxon>Pseudonocardiales</taxon>
        <taxon>Pseudonocardiaceae</taxon>
        <taxon>Pseudonocardia</taxon>
    </lineage>
</organism>
<evidence type="ECO:0000313" key="2">
    <source>
        <dbReference type="EMBL" id="SFN01250.1"/>
    </source>
</evidence>
<name>A0A1I4VJG9_PSUAM</name>
<dbReference type="Pfam" id="PF19583">
    <property type="entry name" value="ODP"/>
    <property type="match status" value="1"/>
</dbReference>
<proteinExistence type="predicted"/>
<dbReference type="SUPFAM" id="SSF56281">
    <property type="entry name" value="Metallo-hydrolase/oxidoreductase"/>
    <property type="match status" value="1"/>
</dbReference>
<dbReference type="EMBL" id="FOUY01000006">
    <property type="protein sequence ID" value="SFN01250.1"/>
    <property type="molecule type" value="Genomic_DNA"/>
</dbReference>
<dbReference type="STRING" id="260086.SAMN05216207_1006108"/>
<dbReference type="Proteomes" id="UP000199614">
    <property type="component" value="Unassembled WGS sequence"/>
</dbReference>
<accession>A0A1I4VJG9</accession>
<protein>
    <recommendedName>
        <fullName evidence="1">ODP domain-containing protein</fullName>
    </recommendedName>
</protein>
<dbReference type="OrthoDB" id="3865988at2"/>